<keyword evidence="1" id="KW-0472">Membrane</keyword>
<proteinExistence type="evidence at transcript level"/>
<evidence type="ECO:0000256" key="1">
    <source>
        <dbReference type="SAM" id="Phobius"/>
    </source>
</evidence>
<reference evidence="2" key="1">
    <citation type="journal article" date="2017" name="Comp. Biochem. Physiol. Part D Genomics Proteomics">
        <title>Candidate chemosensory genes identified in the endoparasitoid Meteorus pulchricornis (Hymenoptera: Braconidae) by antennal transcriptome analysis.</title>
        <authorList>
            <person name="Sheng S."/>
            <person name="Liao C.W."/>
            <person name="Zheng Y."/>
            <person name="Zhou Y."/>
            <person name="Xu Y."/>
            <person name="Song W.M."/>
            <person name="He P."/>
            <person name="Zhang J."/>
            <person name="Wu F.A."/>
        </authorList>
    </citation>
    <scope>NUCLEOTIDE SEQUENCE</scope>
    <source>
        <strain evidence="2">Zhenjiang</strain>
    </source>
</reference>
<dbReference type="Gene3D" id="1.10.2080.10">
    <property type="entry name" value="Insect odorant-binding protein A10/Ejaculatory bulb-specific protein 3"/>
    <property type="match status" value="1"/>
</dbReference>
<dbReference type="SUPFAM" id="SSF100910">
    <property type="entry name" value="Chemosensory protein Csp2"/>
    <property type="match status" value="1"/>
</dbReference>
<keyword evidence="1" id="KW-0812">Transmembrane</keyword>
<dbReference type="InterPro" id="IPR005055">
    <property type="entry name" value="A10/PebIII"/>
</dbReference>
<dbReference type="AlphaFoldDB" id="A0A1S5VFH7"/>
<name>A0A1S5VFH7_9HYME</name>
<dbReference type="InterPro" id="IPR036682">
    <property type="entry name" value="OS_D_A10/PebIII_sf"/>
</dbReference>
<evidence type="ECO:0000313" key="2">
    <source>
        <dbReference type="EMBL" id="AQN78397.1"/>
    </source>
</evidence>
<dbReference type="Pfam" id="PF03392">
    <property type="entry name" value="OS-D"/>
    <property type="match status" value="1"/>
</dbReference>
<keyword evidence="1" id="KW-1133">Transmembrane helix</keyword>
<sequence length="86" mass="10431">MTNHFIIYIHSSIVRIFIILLYDYFICFLLFFILDRFPEAVVTNCRKCTRRQSENFDKLTDWYTKHEPEKYNAIVGMALKKLMKKS</sequence>
<organism evidence="2">
    <name type="scientific">Meteorus pulchricornis</name>
    <dbReference type="NCBI Taxonomy" id="51522"/>
    <lineage>
        <taxon>Eukaryota</taxon>
        <taxon>Metazoa</taxon>
        <taxon>Ecdysozoa</taxon>
        <taxon>Arthropoda</taxon>
        <taxon>Hexapoda</taxon>
        <taxon>Insecta</taxon>
        <taxon>Pterygota</taxon>
        <taxon>Neoptera</taxon>
        <taxon>Endopterygota</taxon>
        <taxon>Hymenoptera</taxon>
        <taxon>Apocrita</taxon>
        <taxon>Ichneumonoidea</taxon>
        <taxon>Braconidae</taxon>
        <taxon>Meteorinae</taxon>
        <taxon>Meteorus</taxon>
    </lineage>
</organism>
<feature type="transmembrane region" description="Helical" evidence="1">
    <location>
        <begin position="12"/>
        <end position="34"/>
    </location>
</feature>
<accession>A0A1S5VFH7</accession>
<dbReference type="EMBL" id="KY445462">
    <property type="protein sequence ID" value="AQN78397.1"/>
    <property type="molecule type" value="mRNA"/>
</dbReference>
<protein>
    <submittedName>
        <fullName evidence="2">Chemosensory protein 3</fullName>
    </submittedName>
</protein>